<dbReference type="STRING" id="720554.Clocl_2859"/>
<dbReference type="InterPro" id="IPR046865">
    <property type="entry name" value="FapA_b_solenoid"/>
</dbReference>
<dbReference type="Pfam" id="PF20250">
    <property type="entry name" value="FapA_N"/>
    <property type="match status" value="1"/>
</dbReference>
<dbReference type="RefSeq" id="WP_014255957.1">
    <property type="nucleotide sequence ID" value="NC_016627.1"/>
</dbReference>
<dbReference type="InterPro" id="IPR046866">
    <property type="entry name" value="FapA_N"/>
</dbReference>
<evidence type="ECO:0000313" key="4">
    <source>
        <dbReference type="Proteomes" id="UP000005435"/>
    </source>
</evidence>
<dbReference type="OrthoDB" id="1279at2"/>
<dbReference type="eggNOG" id="COG1315">
    <property type="taxonomic scope" value="Bacteria"/>
</dbReference>
<dbReference type="PANTHER" id="PTHR38032:SF1">
    <property type="entry name" value="RNA-BINDING PROTEIN KHPB N-TERMINAL DOMAIN-CONTAINING PROTEIN"/>
    <property type="match status" value="1"/>
</dbReference>
<reference evidence="4" key="1">
    <citation type="submission" date="2011-12" db="EMBL/GenBank/DDBJ databases">
        <title>Complete sequence of Clostridium clariflavum DSM 19732.</title>
        <authorList>
            <consortium name="US DOE Joint Genome Institute"/>
            <person name="Lucas S."/>
            <person name="Han J."/>
            <person name="Lapidus A."/>
            <person name="Cheng J.-F."/>
            <person name="Goodwin L."/>
            <person name="Pitluck S."/>
            <person name="Peters L."/>
            <person name="Teshima H."/>
            <person name="Detter J.C."/>
            <person name="Han C."/>
            <person name="Tapia R."/>
            <person name="Land M."/>
            <person name="Hauser L."/>
            <person name="Kyrpides N."/>
            <person name="Ivanova N."/>
            <person name="Pagani I."/>
            <person name="Kitzmiller T."/>
            <person name="Lynd L."/>
            <person name="Izquierdo J."/>
            <person name="Woyke T."/>
        </authorList>
    </citation>
    <scope>NUCLEOTIDE SEQUENCE [LARGE SCALE GENOMIC DNA]</scope>
    <source>
        <strain evidence="4">DSM 19732 / NBRC 101661 / EBR45</strain>
    </source>
</reference>
<dbReference type="EMBL" id="CP003065">
    <property type="protein sequence ID" value="AEV69408.1"/>
    <property type="molecule type" value="Genomic_DNA"/>
</dbReference>
<protein>
    <submittedName>
        <fullName evidence="3">Putative polymerase with PALM domain, HD hydrolase domain and Zn ribbon</fullName>
    </submittedName>
</protein>
<name>G8LSQ6_ACECE</name>
<reference evidence="3 4" key="2">
    <citation type="journal article" date="2012" name="Stand. Genomic Sci.">
        <title>Complete Genome Sequence of Clostridium clariflavum DSM 19732.</title>
        <authorList>
            <person name="Izquierdo J.A."/>
            <person name="Goodwin L."/>
            <person name="Davenport K.W."/>
            <person name="Teshima H."/>
            <person name="Bruce D."/>
            <person name="Detter C."/>
            <person name="Tapia R."/>
            <person name="Han S."/>
            <person name="Land M."/>
            <person name="Hauser L."/>
            <person name="Jeffries C.D."/>
            <person name="Han J."/>
            <person name="Pitluck S."/>
            <person name="Nolan M."/>
            <person name="Chen A."/>
            <person name="Huntemann M."/>
            <person name="Mavromatis K."/>
            <person name="Mikhailova N."/>
            <person name="Liolios K."/>
            <person name="Woyke T."/>
            <person name="Lynd L.R."/>
        </authorList>
    </citation>
    <scope>NUCLEOTIDE SEQUENCE [LARGE SCALE GENOMIC DNA]</scope>
    <source>
        <strain evidence="4">DSM 19732 / NBRC 101661 / EBR45</strain>
    </source>
</reference>
<dbReference type="Proteomes" id="UP000005435">
    <property type="component" value="Chromosome"/>
</dbReference>
<keyword evidence="3" id="KW-0378">Hydrolase</keyword>
<dbReference type="AlphaFoldDB" id="G8LSQ6"/>
<accession>G8LSQ6</accession>
<dbReference type="HOGENOM" id="CLU_026157_1_1_9"/>
<gene>
    <name evidence="3" type="ordered locus">Clocl_2859</name>
</gene>
<dbReference type="GO" id="GO:0016787">
    <property type="term" value="F:hydrolase activity"/>
    <property type="evidence" value="ECO:0007669"/>
    <property type="project" value="UniProtKB-KW"/>
</dbReference>
<organism evidence="3 4">
    <name type="scientific">Acetivibrio clariflavus (strain DSM 19732 / NBRC 101661 / EBR45)</name>
    <name type="common">Clostridium clariflavum</name>
    <dbReference type="NCBI Taxonomy" id="720554"/>
    <lineage>
        <taxon>Bacteria</taxon>
        <taxon>Bacillati</taxon>
        <taxon>Bacillota</taxon>
        <taxon>Clostridia</taxon>
        <taxon>Eubacteriales</taxon>
        <taxon>Oscillospiraceae</taxon>
        <taxon>Acetivibrio</taxon>
    </lineage>
</organism>
<evidence type="ECO:0000259" key="2">
    <source>
        <dbReference type="Pfam" id="PF20250"/>
    </source>
</evidence>
<dbReference type="Pfam" id="PF03961">
    <property type="entry name" value="FapA"/>
    <property type="match status" value="1"/>
</dbReference>
<dbReference type="InterPro" id="IPR005646">
    <property type="entry name" value="FapA"/>
</dbReference>
<dbReference type="PANTHER" id="PTHR38032">
    <property type="entry name" value="POLYMERASE-RELATED"/>
    <property type="match status" value="1"/>
</dbReference>
<feature type="coiled-coil region" evidence="1">
    <location>
        <begin position="408"/>
        <end position="472"/>
    </location>
</feature>
<dbReference type="KEGG" id="ccl:Clocl_2859"/>
<evidence type="ECO:0000256" key="1">
    <source>
        <dbReference type="SAM" id="Coils"/>
    </source>
</evidence>
<feature type="domain" description="Flagellar Assembly Protein A N-terminal region" evidence="2">
    <location>
        <begin position="74"/>
        <end position="247"/>
    </location>
</feature>
<evidence type="ECO:0000313" key="3">
    <source>
        <dbReference type="EMBL" id="AEV69408.1"/>
    </source>
</evidence>
<proteinExistence type="predicted"/>
<keyword evidence="1" id="KW-0175">Coiled coil</keyword>
<keyword evidence="4" id="KW-1185">Reference proteome</keyword>
<sequence>MNDKILYSDEYITIYLIMDGLYLESFKKGMPISHLNDIINSHPEFKITDFNAIKNAINNAPQPPKKFGVLKEKIAIKISEDKLKATVTYYAPKDYFDIKNRENLMRETYEALKKNDITFGIKRDFFLGNIEAGKTYVIAEGEPSIDGEDSIVKMYQLKEVKPEIKEDGKTNYYELKLINTVKAGDWLGERIEAKEGSPGRTVTGEIIEPRKGKQYPLLYDKNTVYEVFLNDRTVLYSKINGAVNYVEGRITVANHLEIDGDVDFNTGNIKFDGFVSINGTVTDGFSVEATKDIEINSPLGIGNVKTIRSLQGSIFIKGGIVSKNHSVIDAKKDIYTKFADNAFLRCGGLVHIGFYCINSTVEAKEVYIESPKGNIIGGYTKAEAKVTSAIIGSPLEVKTVVEVSGFDRDSFLKKLEEIKENLEDMKNERQSLKKELSGASHQELSPNDIKMYNQLFNRLAEIQDKIKALEYEQKNISRYLKTKGNGEIAVTKKIYPNCTLIINKNQVDITHPTIATSFYCINGELKQT</sequence>